<dbReference type="PANTHER" id="PTHR44329">
    <property type="entry name" value="SERINE/THREONINE-PROTEIN KINASE TNNI3K-RELATED"/>
    <property type="match status" value="1"/>
</dbReference>
<dbReference type="GO" id="GO:0004674">
    <property type="term" value="F:protein serine/threonine kinase activity"/>
    <property type="evidence" value="ECO:0007669"/>
    <property type="project" value="TreeGrafter"/>
</dbReference>
<proteinExistence type="predicted"/>
<dbReference type="InterPro" id="IPR011009">
    <property type="entry name" value="Kinase-like_dom_sf"/>
</dbReference>
<dbReference type="OrthoDB" id="1924919at2759"/>
<dbReference type="CDD" id="cd00180">
    <property type="entry name" value="PKc"/>
    <property type="match status" value="1"/>
</dbReference>
<dbReference type="HOGENOM" id="CLU_000288_7_18_1"/>
<accession>A0A067M200</accession>
<dbReference type="InterPro" id="IPR008271">
    <property type="entry name" value="Ser/Thr_kinase_AS"/>
</dbReference>
<dbReference type="PROSITE" id="PS50011">
    <property type="entry name" value="PROTEIN_KINASE_DOM"/>
    <property type="match status" value="1"/>
</dbReference>
<dbReference type="InParanoid" id="A0A067M200"/>
<name>A0A067M200_BOTB1</name>
<dbReference type="SUPFAM" id="SSF56112">
    <property type="entry name" value="Protein kinase-like (PK-like)"/>
    <property type="match status" value="1"/>
</dbReference>
<dbReference type="InterPro" id="IPR000719">
    <property type="entry name" value="Prot_kinase_dom"/>
</dbReference>
<sequence length="172" mass="18887">ILHEASIWRKLHHPNIIPLLGLPSIDGLPHLMSPLMKNGAADDFVKKNPNVNRVRLLVEIAQGLEYMHTLDPPIIHGDLKANNILVSEDGSACLSDFGLSRMHAETSSDATPATPDEPSATPITMAYHANFRWGPPEVLLEDLRRTPASDIFSLGRLKVEVGSFIVKIKLCS</sequence>
<dbReference type="EMBL" id="KL198076">
    <property type="protein sequence ID" value="KDQ09599.1"/>
    <property type="molecule type" value="Genomic_DNA"/>
</dbReference>
<dbReference type="Pfam" id="PF07714">
    <property type="entry name" value="PK_Tyr_Ser-Thr"/>
    <property type="match status" value="1"/>
</dbReference>
<feature type="non-terminal residue" evidence="2">
    <location>
        <position position="1"/>
    </location>
</feature>
<evidence type="ECO:0000313" key="3">
    <source>
        <dbReference type="Proteomes" id="UP000027195"/>
    </source>
</evidence>
<reference evidence="3" key="1">
    <citation type="journal article" date="2014" name="Proc. Natl. Acad. Sci. U.S.A.">
        <title>Extensive sampling of basidiomycete genomes demonstrates inadequacy of the white-rot/brown-rot paradigm for wood decay fungi.</title>
        <authorList>
            <person name="Riley R."/>
            <person name="Salamov A.A."/>
            <person name="Brown D.W."/>
            <person name="Nagy L.G."/>
            <person name="Floudas D."/>
            <person name="Held B.W."/>
            <person name="Levasseur A."/>
            <person name="Lombard V."/>
            <person name="Morin E."/>
            <person name="Otillar R."/>
            <person name="Lindquist E.A."/>
            <person name="Sun H."/>
            <person name="LaButti K.M."/>
            <person name="Schmutz J."/>
            <person name="Jabbour D."/>
            <person name="Luo H."/>
            <person name="Baker S.E."/>
            <person name="Pisabarro A.G."/>
            <person name="Walton J.D."/>
            <person name="Blanchette R.A."/>
            <person name="Henrissat B."/>
            <person name="Martin F."/>
            <person name="Cullen D."/>
            <person name="Hibbett D.S."/>
            <person name="Grigoriev I.V."/>
        </authorList>
    </citation>
    <scope>NUCLEOTIDE SEQUENCE [LARGE SCALE GENOMIC DNA]</scope>
    <source>
        <strain evidence="3">FD-172 SS1</strain>
    </source>
</reference>
<dbReference type="PANTHER" id="PTHR44329:SF214">
    <property type="entry name" value="PROTEIN KINASE DOMAIN-CONTAINING PROTEIN"/>
    <property type="match status" value="1"/>
</dbReference>
<dbReference type="SMART" id="SM00220">
    <property type="entry name" value="S_TKc"/>
    <property type="match status" value="1"/>
</dbReference>
<organism evidence="2 3">
    <name type="scientific">Botryobasidium botryosum (strain FD-172 SS1)</name>
    <dbReference type="NCBI Taxonomy" id="930990"/>
    <lineage>
        <taxon>Eukaryota</taxon>
        <taxon>Fungi</taxon>
        <taxon>Dikarya</taxon>
        <taxon>Basidiomycota</taxon>
        <taxon>Agaricomycotina</taxon>
        <taxon>Agaricomycetes</taxon>
        <taxon>Cantharellales</taxon>
        <taxon>Botryobasidiaceae</taxon>
        <taxon>Botryobasidium</taxon>
    </lineage>
</organism>
<gene>
    <name evidence="2" type="ORF">BOTBODRAFT_116964</name>
</gene>
<feature type="domain" description="Protein kinase" evidence="1">
    <location>
        <begin position="1"/>
        <end position="172"/>
    </location>
</feature>
<protein>
    <recommendedName>
        <fullName evidence="1">Protein kinase domain-containing protein</fullName>
    </recommendedName>
</protein>
<evidence type="ECO:0000313" key="2">
    <source>
        <dbReference type="EMBL" id="KDQ09599.1"/>
    </source>
</evidence>
<dbReference type="GO" id="GO:0005524">
    <property type="term" value="F:ATP binding"/>
    <property type="evidence" value="ECO:0007669"/>
    <property type="project" value="InterPro"/>
</dbReference>
<dbReference type="Gene3D" id="1.10.510.10">
    <property type="entry name" value="Transferase(Phosphotransferase) domain 1"/>
    <property type="match status" value="1"/>
</dbReference>
<keyword evidence="3" id="KW-1185">Reference proteome</keyword>
<dbReference type="AlphaFoldDB" id="A0A067M200"/>
<dbReference type="Proteomes" id="UP000027195">
    <property type="component" value="Unassembled WGS sequence"/>
</dbReference>
<evidence type="ECO:0000259" key="1">
    <source>
        <dbReference type="PROSITE" id="PS50011"/>
    </source>
</evidence>
<dbReference type="InterPro" id="IPR001245">
    <property type="entry name" value="Ser-Thr/Tyr_kinase_cat_dom"/>
</dbReference>
<dbReference type="PROSITE" id="PS00108">
    <property type="entry name" value="PROTEIN_KINASE_ST"/>
    <property type="match status" value="1"/>
</dbReference>
<dbReference type="InterPro" id="IPR051681">
    <property type="entry name" value="Ser/Thr_Kinases-Pseudokinases"/>
</dbReference>